<dbReference type="Gene3D" id="3.30.70.1710">
    <property type="match status" value="1"/>
</dbReference>
<name>X1SSC3_9ZZZZ</name>
<feature type="compositionally biased region" description="Basic and acidic residues" evidence="1">
    <location>
        <begin position="119"/>
        <end position="128"/>
    </location>
</feature>
<feature type="region of interest" description="Disordered" evidence="1">
    <location>
        <begin position="88"/>
        <end position="128"/>
    </location>
</feature>
<dbReference type="AlphaFoldDB" id="X1SSC3"/>
<dbReference type="PANTHER" id="PTHR33941">
    <property type="entry name" value="PROPANEDIOL UTILIZATION PROTEIN PDUA"/>
    <property type="match status" value="1"/>
</dbReference>
<reference evidence="3" key="1">
    <citation type="journal article" date="2014" name="Front. Microbiol.">
        <title>High frequency of phylogenetically diverse reductive dehalogenase-homologous genes in deep subseafloor sedimentary metagenomes.</title>
        <authorList>
            <person name="Kawai M."/>
            <person name="Futagami T."/>
            <person name="Toyoda A."/>
            <person name="Takaki Y."/>
            <person name="Nishi S."/>
            <person name="Hori S."/>
            <person name="Arai W."/>
            <person name="Tsubouchi T."/>
            <person name="Morono Y."/>
            <person name="Uchiyama I."/>
            <person name="Ito T."/>
            <person name="Fujiyama A."/>
            <person name="Inagaki F."/>
            <person name="Takami H."/>
        </authorList>
    </citation>
    <scope>NUCLEOTIDE SEQUENCE</scope>
    <source>
        <strain evidence="3">Expedition CK06-06</strain>
    </source>
</reference>
<dbReference type="EMBL" id="BARW01006605">
    <property type="protein sequence ID" value="GAI78265.1"/>
    <property type="molecule type" value="Genomic_DNA"/>
</dbReference>
<evidence type="ECO:0000256" key="1">
    <source>
        <dbReference type="SAM" id="MobiDB-lite"/>
    </source>
</evidence>
<dbReference type="CDD" id="cd07045">
    <property type="entry name" value="BMC_CcmK_like"/>
    <property type="match status" value="1"/>
</dbReference>
<evidence type="ECO:0000259" key="2">
    <source>
        <dbReference type="PROSITE" id="PS51930"/>
    </source>
</evidence>
<organism evidence="3">
    <name type="scientific">marine sediment metagenome</name>
    <dbReference type="NCBI Taxonomy" id="412755"/>
    <lineage>
        <taxon>unclassified sequences</taxon>
        <taxon>metagenomes</taxon>
        <taxon>ecological metagenomes</taxon>
    </lineage>
</organism>
<dbReference type="GO" id="GO:0031469">
    <property type="term" value="C:bacterial microcompartment"/>
    <property type="evidence" value="ECO:0007669"/>
    <property type="project" value="InterPro"/>
</dbReference>
<dbReference type="PROSITE" id="PS51930">
    <property type="entry name" value="BMC_2"/>
    <property type="match status" value="1"/>
</dbReference>
<protein>
    <recommendedName>
        <fullName evidence="2">BMC domain-containing protein</fullName>
    </recommendedName>
</protein>
<dbReference type="InterPro" id="IPR037233">
    <property type="entry name" value="CcmK-like_sf"/>
</dbReference>
<feature type="compositionally biased region" description="Basic and acidic residues" evidence="1">
    <location>
        <begin position="88"/>
        <end position="104"/>
    </location>
</feature>
<dbReference type="InterPro" id="IPR000249">
    <property type="entry name" value="BMC_dom"/>
</dbReference>
<accession>X1SSC3</accession>
<proteinExistence type="predicted"/>
<dbReference type="InterPro" id="IPR050575">
    <property type="entry name" value="BMC_shell"/>
</dbReference>
<feature type="domain" description="BMC" evidence="2">
    <location>
        <begin position="3"/>
        <end position="87"/>
    </location>
</feature>
<dbReference type="PANTHER" id="PTHR33941:SF11">
    <property type="entry name" value="BACTERIAL MICROCOMPARTMENT SHELL PROTEIN PDUJ"/>
    <property type="match status" value="1"/>
</dbReference>
<sequence>MQALGFIETRGFVAAVEAADSALKAASVSLVGQKRVGSGLVTVILTGDVAAVKAAVESGTESASVVGEVVGSQIIASPHEDMYQIIYEEPKKRGGERKDAEAAKKTPAAKPETPPSAKPDQKSKSPGV</sequence>
<dbReference type="SMART" id="SM00877">
    <property type="entry name" value="BMC"/>
    <property type="match status" value="1"/>
</dbReference>
<dbReference type="Pfam" id="PF00936">
    <property type="entry name" value="BMC"/>
    <property type="match status" value="1"/>
</dbReference>
<evidence type="ECO:0000313" key="3">
    <source>
        <dbReference type="EMBL" id="GAI78265.1"/>
    </source>
</evidence>
<comment type="caution">
    <text evidence="3">The sequence shown here is derived from an EMBL/GenBank/DDBJ whole genome shotgun (WGS) entry which is preliminary data.</text>
</comment>
<gene>
    <name evidence="3" type="ORF">S12H4_13880</name>
</gene>
<dbReference type="InterPro" id="IPR044872">
    <property type="entry name" value="CcmK/CsoS1_BMC"/>
</dbReference>
<dbReference type="SUPFAM" id="SSF143414">
    <property type="entry name" value="CcmK-like"/>
    <property type="match status" value="1"/>
</dbReference>